<dbReference type="InterPro" id="IPR006671">
    <property type="entry name" value="Cyclin_N"/>
</dbReference>
<dbReference type="Gene3D" id="1.10.472.10">
    <property type="entry name" value="Cyclin-like"/>
    <property type="match status" value="1"/>
</dbReference>
<dbReference type="OrthoDB" id="10250320at2759"/>
<name>A0A9P4ISS3_9PEZI</name>
<dbReference type="Proteomes" id="UP000799772">
    <property type="component" value="Unassembled WGS sequence"/>
</dbReference>
<comment type="caution">
    <text evidence="3">The sequence shown here is derived from an EMBL/GenBank/DDBJ whole genome shotgun (WGS) entry which is preliminary data.</text>
</comment>
<gene>
    <name evidence="3" type="ORF">NA57DRAFT_62657</name>
</gene>
<evidence type="ECO:0000313" key="4">
    <source>
        <dbReference type="Proteomes" id="UP000799772"/>
    </source>
</evidence>
<dbReference type="PANTHER" id="PTHR15615:SF10">
    <property type="entry name" value="PHO85 CYCLIN-2-RELATED"/>
    <property type="match status" value="1"/>
</dbReference>
<dbReference type="InterPro" id="IPR013922">
    <property type="entry name" value="Cyclin_PHO80-like"/>
</dbReference>
<keyword evidence="4" id="KW-1185">Reference proteome</keyword>
<organism evidence="3 4">
    <name type="scientific">Rhizodiscina lignyota</name>
    <dbReference type="NCBI Taxonomy" id="1504668"/>
    <lineage>
        <taxon>Eukaryota</taxon>
        <taxon>Fungi</taxon>
        <taxon>Dikarya</taxon>
        <taxon>Ascomycota</taxon>
        <taxon>Pezizomycotina</taxon>
        <taxon>Dothideomycetes</taxon>
        <taxon>Pleosporomycetidae</taxon>
        <taxon>Aulographales</taxon>
        <taxon>Rhizodiscinaceae</taxon>
        <taxon>Rhizodiscina</taxon>
    </lineage>
</organism>
<dbReference type="GO" id="GO:0000307">
    <property type="term" value="C:cyclin-dependent protein kinase holoenzyme complex"/>
    <property type="evidence" value="ECO:0007669"/>
    <property type="project" value="TreeGrafter"/>
</dbReference>
<feature type="region of interest" description="Disordered" evidence="1">
    <location>
        <begin position="243"/>
        <end position="279"/>
    </location>
</feature>
<feature type="domain" description="Cyclin N-terminal" evidence="2">
    <location>
        <begin position="65"/>
        <end position="175"/>
    </location>
</feature>
<feature type="region of interest" description="Disordered" evidence="1">
    <location>
        <begin position="42"/>
        <end position="68"/>
    </location>
</feature>
<dbReference type="AlphaFoldDB" id="A0A9P4ISS3"/>
<evidence type="ECO:0000313" key="3">
    <source>
        <dbReference type="EMBL" id="KAF2103802.1"/>
    </source>
</evidence>
<reference evidence="3" key="1">
    <citation type="journal article" date="2020" name="Stud. Mycol.">
        <title>101 Dothideomycetes genomes: a test case for predicting lifestyles and emergence of pathogens.</title>
        <authorList>
            <person name="Haridas S."/>
            <person name="Albert R."/>
            <person name="Binder M."/>
            <person name="Bloem J."/>
            <person name="Labutti K."/>
            <person name="Salamov A."/>
            <person name="Andreopoulos B."/>
            <person name="Baker S."/>
            <person name="Barry K."/>
            <person name="Bills G."/>
            <person name="Bluhm B."/>
            <person name="Cannon C."/>
            <person name="Castanera R."/>
            <person name="Culley D."/>
            <person name="Daum C."/>
            <person name="Ezra D."/>
            <person name="Gonzalez J."/>
            <person name="Henrissat B."/>
            <person name="Kuo A."/>
            <person name="Liang C."/>
            <person name="Lipzen A."/>
            <person name="Lutzoni F."/>
            <person name="Magnuson J."/>
            <person name="Mondo S."/>
            <person name="Nolan M."/>
            <person name="Ohm R."/>
            <person name="Pangilinan J."/>
            <person name="Park H.-J."/>
            <person name="Ramirez L."/>
            <person name="Alfaro M."/>
            <person name="Sun H."/>
            <person name="Tritt A."/>
            <person name="Yoshinaga Y."/>
            <person name="Zwiers L.-H."/>
            <person name="Turgeon B."/>
            <person name="Goodwin S."/>
            <person name="Spatafora J."/>
            <person name="Crous P."/>
            <person name="Grigoriev I."/>
        </authorList>
    </citation>
    <scope>NUCLEOTIDE SEQUENCE</scope>
    <source>
        <strain evidence="3">CBS 133067</strain>
    </source>
</reference>
<proteinExistence type="predicted"/>
<dbReference type="GO" id="GO:0019901">
    <property type="term" value="F:protein kinase binding"/>
    <property type="evidence" value="ECO:0007669"/>
    <property type="project" value="InterPro"/>
</dbReference>
<dbReference type="CDD" id="cd20557">
    <property type="entry name" value="CYCLIN_ScPCL1-like"/>
    <property type="match status" value="1"/>
</dbReference>
<dbReference type="GO" id="GO:0005634">
    <property type="term" value="C:nucleus"/>
    <property type="evidence" value="ECO:0007669"/>
    <property type="project" value="TreeGrafter"/>
</dbReference>
<feature type="compositionally biased region" description="Polar residues" evidence="1">
    <location>
        <begin position="58"/>
        <end position="68"/>
    </location>
</feature>
<evidence type="ECO:0000256" key="1">
    <source>
        <dbReference type="SAM" id="MobiDB-lite"/>
    </source>
</evidence>
<accession>A0A9P4ISS3</accession>
<sequence length="352" mass="39504">MAYPVPTAQQNEAALDYFVQLPVSREMISYLSRKASQVIRCDQTQSQKQLPTPPASPEDTSATSTDPSLPSVEEFIASLVDRSHVQVPTLMTSLVYLSRLKARLPPMAKGMRCTVHRIFLASLILAAKNLNDSSPKNKHWARYSAIRGFENFGFSITEVNLMEKQLLFLLDWDMTIRPEDLYLHLEPFLAPIRMKMAAKAEEHARLQLEQQREWEVQQARMLAAQRAAADLRQSYIIQQHYATSSRASSRTPSLSPPTRSNSSASAHSDASSVTSINSPASVNADPYDSYCPSVVSEEVMVPRYIEQSQLKEKSVHHLPPMADQFEKSKKLKTSGAGFFSRMLGHGQRTQAY</sequence>
<dbReference type="Pfam" id="PF00134">
    <property type="entry name" value="Cyclin_N"/>
    <property type="match status" value="1"/>
</dbReference>
<dbReference type="EMBL" id="ML978121">
    <property type="protein sequence ID" value="KAF2103802.1"/>
    <property type="molecule type" value="Genomic_DNA"/>
</dbReference>
<feature type="compositionally biased region" description="Low complexity" evidence="1">
    <location>
        <begin position="243"/>
        <end position="275"/>
    </location>
</feature>
<dbReference type="InterPro" id="IPR036915">
    <property type="entry name" value="Cyclin-like_sf"/>
</dbReference>
<dbReference type="GO" id="GO:0016538">
    <property type="term" value="F:cyclin-dependent protein serine/threonine kinase regulator activity"/>
    <property type="evidence" value="ECO:0007669"/>
    <property type="project" value="TreeGrafter"/>
</dbReference>
<evidence type="ECO:0000259" key="2">
    <source>
        <dbReference type="Pfam" id="PF00134"/>
    </source>
</evidence>
<dbReference type="SUPFAM" id="SSF47954">
    <property type="entry name" value="Cyclin-like"/>
    <property type="match status" value="1"/>
</dbReference>
<dbReference type="PANTHER" id="PTHR15615">
    <property type="match status" value="1"/>
</dbReference>
<protein>
    <submittedName>
        <fullName evidence="3">Cyclin</fullName>
    </submittedName>
</protein>